<organism evidence="1 2">
    <name type="scientific">Ceratobasidium theobromae</name>
    <dbReference type="NCBI Taxonomy" id="1582974"/>
    <lineage>
        <taxon>Eukaryota</taxon>
        <taxon>Fungi</taxon>
        <taxon>Dikarya</taxon>
        <taxon>Basidiomycota</taxon>
        <taxon>Agaricomycotina</taxon>
        <taxon>Agaricomycetes</taxon>
        <taxon>Cantharellales</taxon>
        <taxon>Ceratobasidiaceae</taxon>
        <taxon>Ceratobasidium</taxon>
    </lineage>
</organism>
<dbReference type="PANTHER" id="PTHR42648">
    <property type="entry name" value="TRANSPOSASE, PUTATIVE-RELATED"/>
    <property type="match status" value="1"/>
</dbReference>
<dbReference type="Proteomes" id="UP000383932">
    <property type="component" value="Unassembled WGS sequence"/>
</dbReference>
<sequence length="245" mass="27541">MSMTIQGVGGNAHISGFGNVKLLTYNNPPTIVNNQPHFSQPDSCITLMHVALVEESPINLISLSTWTDSYPSYMIIISRDQMMFWDNANATPNGSRQFTLAKKVGERKSGNSWYLMATTDPLQYLFVARMLCDWHIILGHADPRNLLHLQTAHLSKGFTINQSNKLPIDTHFNCIGCIQGKAHICPFGESHVDTPHEIGDLIYSDVWGPTSVASLQGNSYYIIFINTATRFRFIHFMRHKSKAVE</sequence>
<proteinExistence type="predicted"/>
<dbReference type="PANTHER" id="PTHR42648:SF26">
    <property type="entry name" value="INTEGRASE CATALYTIC DOMAIN-CONTAINING PROTEIN"/>
    <property type="match status" value="1"/>
</dbReference>
<dbReference type="OrthoDB" id="7691805at2759"/>
<evidence type="ECO:0000313" key="1">
    <source>
        <dbReference type="EMBL" id="KAB5588691.1"/>
    </source>
</evidence>
<dbReference type="InterPro" id="IPR039537">
    <property type="entry name" value="Retrotran_Ty1/copia-like"/>
</dbReference>
<reference evidence="1 2" key="1">
    <citation type="journal article" date="2019" name="Fungal Biol. Biotechnol.">
        <title>Draft genome sequence of fastidious pathogen Ceratobasidium theobromae, which causes vascular-streak dieback in Theobroma cacao.</title>
        <authorList>
            <person name="Ali S.S."/>
            <person name="Asman A."/>
            <person name="Shao J."/>
            <person name="Firmansyah A.P."/>
            <person name="Susilo A.W."/>
            <person name="Rosmana A."/>
            <person name="McMahon P."/>
            <person name="Junaid M."/>
            <person name="Guest D."/>
            <person name="Kheng T.Y."/>
            <person name="Meinhardt L.W."/>
            <person name="Bailey B.A."/>
        </authorList>
    </citation>
    <scope>NUCLEOTIDE SEQUENCE [LARGE SCALE GENOMIC DNA]</scope>
    <source>
        <strain evidence="1 2">CT2</strain>
    </source>
</reference>
<accession>A0A5N5QBA6</accession>
<dbReference type="EMBL" id="SSOP01000389">
    <property type="protein sequence ID" value="KAB5588691.1"/>
    <property type="molecule type" value="Genomic_DNA"/>
</dbReference>
<name>A0A5N5QBA6_9AGAM</name>
<comment type="caution">
    <text evidence="1">The sequence shown here is derived from an EMBL/GenBank/DDBJ whole genome shotgun (WGS) entry which is preliminary data.</text>
</comment>
<dbReference type="AlphaFoldDB" id="A0A5N5QBA6"/>
<keyword evidence="2" id="KW-1185">Reference proteome</keyword>
<evidence type="ECO:0000313" key="2">
    <source>
        <dbReference type="Proteomes" id="UP000383932"/>
    </source>
</evidence>
<protein>
    <submittedName>
        <fullName evidence="1">Copia-like polyprotein/retrotransposon</fullName>
    </submittedName>
</protein>
<gene>
    <name evidence="1" type="ORF">CTheo_7869</name>
</gene>